<evidence type="ECO:0000313" key="3">
    <source>
        <dbReference type="EMBL" id="QOK22845.1"/>
    </source>
</evidence>
<protein>
    <submittedName>
        <fullName evidence="3">DUF3352 domain-containing protein</fullName>
    </submittedName>
</protein>
<evidence type="ECO:0000313" key="4">
    <source>
        <dbReference type="Proteomes" id="UP000593998"/>
    </source>
</evidence>
<name>A0A7L9J1K0_9MICO</name>
<organism evidence="3 4">
    <name type="scientific">Janibacter indicus</name>
    <dbReference type="NCBI Taxonomy" id="857417"/>
    <lineage>
        <taxon>Bacteria</taxon>
        <taxon>Bacillati</taxon>
        <taxon>Actinomycetota</taxon>
        <taxon>Actinomycetes</taxon>
        <taxon>Micrococcales</taxon>
        <taxon>Intrasporangiaceae</taxon>
        <taxon>Janibacter</taxon>
    </lineage>
</organism>
<sequence length="558" mass="57185">MSQPPFGQQPPTPGPGQPPPPPGPGQPPPPGYGPAHGQQPAPPAGYGQPGGQYQQGYAQQGYQPGHPQQPGQWGQAPVQPPAPKSTKALKWGAFGVAGVVALGVVGGGAVFAYSKLNGGGAQPEEALPATSVAFAKIDLDPSADQKVDAFRFARKFPGMRDSLEGVDENGDLRKEIFDAIKEDGGLEGVDYAQDVEPWLGQRFGVALLPAADGGTEPEVVVALASTDQDAAKEGLSKVTNGEGGYCSVQADFAICGEEQSVVNKAVNDAAGANLADSDTFRQDMDDLGEDGMMAGWMDASRVSELGLSTGTVQADQQGRIAAAVRFDGPTLEVAGRVNGLPAGSVPSGEGTMVGDLPADTLGVFAVTGLDESLRTAWPELDKNAKSALGDDWQEGLDSFTNETGVSVPDDIAKAVGSDTAITVGASADEPKVALVTNGDRGIIDKLTGAVDSGGTSGAPQITVKDAGDNRTVVATPAGYADEVAHGSGLGDSDAFKDAVPEADDASSVLYVDISKAVELFGDELDDEERANIEPLSALGFSMTGEDDHAEFALRLTTK</sequence>
<dbReference type="Proteomes" id="UP000593998">
    <property type="component" value="Chromosome"/>
</dbReference>
<feature type="compositionally biased region" description="Low complexity" evidence="1">
    <location>
        <begin position="51"/>
        <end position="77"/>
    </location>
</feature>
<evidence type="ECO:0000256" key="2">
    <source>
        <dbReference type="SAM" id="Phobius"/>
    </source>
</evidence>
<keyword evidence="2" id="KW-1133">Transmembrane helix</keyword>
<dbReference type="Pfam" id="PF11832">
    <property type="entry name" value="DUF3352"/>
    <property type="match status" value="1"/>
</dbReference>
<keyword evidence="2" id="KW-0812">Transmembrane</keyword>
<feature type="compositionally biased region" description="Pro residues" evidence="1">
    <location>
        <begin position="7"/>
        <end position="32"/>
    </location>
</feature>
<accession>A0A7L9J1K0</accession>
<keyword evidence="2" id="KW-0472">Membrane</keyword>
<reference evidence="3 4" key="1">
    <citation type="submission" date="2020-10" db="EMBL/GenBank/DDBJ databases">
        <title>Janibacter indicus TT2 genome sequence.</title>
        <authorList>
            <person name="Lee K."/>
            <person name="Ganzorig M."/>
        </authorList>
    </citation>
    <scope>NUCLEOTIDE SEQUENCE [LARGE SCALE GENOMIC DNA]</scope>
    <source>
        <strain evidence="3 4">TT2</strain>
    </source>
</reference>
<dbReference type="AlphaFoldDB" id="A0A7L9J1K0"/>
<proteinExistence type="predicted"/>
<evidence type="ECO:0000256" key="1">
    <source>
        <dbReference type="SAM" id="MobiDB-lite"/>
    </source>
</evidence>
<dbReference type="RefSeq" id="WP_192911179.1">
    <property type="nucleotide sequence ID" value="NZ_CP062789.1"/>
</dbReference>
<dbReference type="InterPro" id="IPR021787">
    <property type="entry name" value="DUF3352"/>
</dbReference>
<dbReference type="EMBL" id="CP062789">
    <property type="protein sequence ID" value="QOK22845.1"/>
    <property type="molecule type" value="Genomic_DNA"/>
</dbReference>
<feature type="region of interest" description="Disordered" evidence="1">
    <location>
        <begin position="1"/>
        <end position="84"/>
    </location>
</feature>
<gene>
    <name evidence="3" type="ORF">IGS73_17760</name>
</gene>
<feature type="transmembrane region" description="Helical" evidence="2">
    <location>
        <begin position="91"/>
        <end position="113"/>
    </location>
</feature>